<organism evidence="2">
    <name type="scientific">virus sp. ctHG14</name>
    <dbReference type="NCBI Taxonomy" id="2827626"/>
    <lineage>
        <taxon>Viruses</taxon>
    </lineage>
</organism>
<dbReference type="InterPro" id="IPR036844">
    <property type="entry name" value="Hint_dom_sf"/>
</dbReference>
<dbReference type="SMART" id="SM00306">
    <property type="entry name" value="HintN"/>
    <property type="match status" value="1"/>
</dbReference>
<dbReference type="InterPro" id="IPR003587">
    <property type="entry name" value="Hint_dom_N"/>
</dbReference>
<dbReference type="InterPro" id="IPR006141">
    <property type="entry name" value="Intein_N"/>
</dbReference>
<sequence>MQPTYSQLNTLCGGARLILLDANEFIRNRDFKNLDAYRGYGDHVNSYVRWYCNRNRKVEGDEWDKLYWQTYLNGARARIFNDYLLFLEHKREPRKMFYKPKIKQFEKFQLIESYQGMLDDKYDILCISMPPGTGKAQPLYSKVLTPNGFVRMGDLKVGDKVFAANGNKSTVTGIFPQGLRKIYEITLENGYKCRASDNHLWLSICETSLGVSGYQKVVETSRMLYKPTRFYIPCISGENFNHFEYCRIKSIKYVGLDECQCIYIDDPSHLYVTDDYIVTHNTTLLKFFHSAVIGWFPDDYSLFYSHSGDITRMYYDGVYQMVDDALEYAWHDIFPDLKITSTNALMQQFNVGKYKPFPSLQTTSVGAKSAGKVRASKFLLTDDMIGSLEEALNKNYLDKMWGAYTVDALQRKTVDSNNNPCKEIMQATRWSTQDVIGRLIDIYDGNNRVRVISIPATDPETGDSNFDYAIGGFTKEFFAKQALLMDDVSYNCLYMQQPVEREGLLFPEEKIMRYKELPTSKIERITAQADTKSTGTDFFVLPVLIKYEGKDLYYCVDCVCSSSSDYEAQYENSANLLADNKVEDCEFEGNSGGDRVSLEVDKRVLEKGWICNISSRMTETNKEARIYQCSNWILQHVVFKDKKLYTPKEPYGVMMSLLAQYSTSGKKQLDDVPDTFANFALRIQRRKPRPTRIINSIY</sequence>
<accession>A0A8S5RJC5</accession>
<protein>
    <submittedName>
        <fullName evidence="2">Terminase</fullName>
    </submittedName>
</protein>
<proteinExistence type="predicted"/>
<dbReference type="Gene3D" id="2.170.16.10">
    <property type="entry name" value="Hedgehog/Intein (Hint) domain"/>
    <property type="match status" value="1"/>
</dbReference>
<dbReference type="PROSITE" id="PS50817">
    <property type="entry name" value="INTEIN_N_TER"/>
    <property type="match status" value="1"/>
</dbReference>
<name>A0A8S5RJC5_9VIRU</name>
<dbReference type="SUPFAM" id="SSF51294">
    <property type="entry name" value="Hedgehog/intein (Hint) domain"/>
    <property type="match status" value="1"/>
</dbReference>
<reference evidence="2" key="1">
    <citation type="journal article" date="2021" name="Proc. Natl. Acad. Sci. U.S.A.">
        <title>A Catalog of Tens of Thousands of Viruses from Human Metagenomes Reveals Hidden Associations with Chronic Diseases.</title>
        <authorList>
            <person name="Tisza M.J."/>
            <person name="Buck C.B."/>
        </authorList>
    </citation>
    <scope>NUCLEOTIDE SEQUENCE</scope>
    <source>
        <strain evidence="2">CtHG14</strain>
    </source>
</reference>
<dbReference type="GO" id="GO:0016539">
    <property type="term" value="P:intein-mediated protein splicing"/>
    <property type="evidence" value="ECO:0007669"/>
    <property type="project" value="InterPro"/>
</dbReference>
<evidence type="ECO:0000259" key="1">
    <source>
        <dbReference type="SMART" id="SM00306"/>
    </source>
</evidence>
<dbReference type="CDD" id="cd00081">
    <property type="entry name" value="Hint"/>
    <property type="match status" value="1"/>
</dbReference>
<dbReference type="EMBL" id="BK059106">
    <property type="protein sequence ID" value="DAE31202.1"/>
    <property type="molecule type" value="Genomic_DNA"/>
</dbReference>
<feature type="domain" description="Hint" evidence="1">
    <location>
        <begin position="134"/>
        <end position="233"/>
    </location>
</feature>
<evidence type="ECO:0000313" key="2">
    <source>
        <dbReference type="EMBL" id="DAE31202.1"/>
    </source>
</evidence>